<keyword evidence="3" id="KW-1185">Reference proteome</keyword>
<dbReference type="KEGG" id="tsin:OXH18_05820"/>
<sequence length="144" mass="15489">MVLVSSELVERDVEEALSIIRQASPHPLTPASRALRSTPKPGEGGSEGSAPLAPRGRGAGGVEVPRFSKIARSYLLHIGNLDWKQINSDIFGSMIQSIAEDEERGALGMHYTSVPNILKVLNPLFLDDLRAQLEAAGDTTHASY</sequence>
<evidence type="ECO:0000256" key="1">
    <source>
        <dbReference type="SAM" id="MobiDB-lite"/>
    </source>
</evidence>
<dbReference type="EMBL" id="CP113797">
    <property type="protein sequence ID" value="WAL61506.1"/>
    <property type="molecule type" value="Genomic_DNA"/>
</dbReference>
<dbReference type="AlphaFoldDB" id="A0A9E8ZET4"/>
<dbReference type="Proteomes" id="UP001163152">
    <property type="component" value="Chromosome"/>
</dbReference>
<dbReference type="SUPFAM" id="SSF53335">
    <property type="entry name" value="S-adenosyl-L-methionine-dependent methyltransferases"/>
    <property type="match status" value="1"/>
</dbReference>
<name>A0A9E8ZET4_9CYAN</name>
<feature type="region of interest" description="Disordered" evidence="1">
    <location>
        <begin position="28"/>
        <end position="60"/>
    </location>
</feature>
<dbReference type="InterPro" id="IPR029063">
    <property type="entry name" value="SAM-dependent_MTases_sf"/>
</dbReference>
<proteinExistence type="predicted"/>
<protein>
    <submittedName>
        <fullName evidence="2">Uncharacterized protein</fullName>
    </submittedName>
</protein>
<evidence type="ECO:0000313" key="2">
    <source>
        <dbReference type="EMBL" id="WAL61506.1"/>
    </source>
</evidence>
<accession>A0A9E8ZET4</accession>
<gene>
    <name evidence="2" type="ORF">OXH18_05820</name>
</gene>
<evidence type="ECO:0000313" key="3">
    <source>
        <dbReference type="Proteomes" id="UP001163152"/>
    </source>
</evidence>
<organism evidence="2 3">
    <name type="scientific">Thermocoleostomius sinensis A174</name>
    <dbReference type="NCBI Taxonomy" id="2016057"/>
    <lineage>
        <taxon>Bacteria</taxon>
        <taxon>Bacillati</taxon>
        <taxon>Cyanobacteriota</taxon>
        <taxon>Cyanophyceae</taxon>
        <taxon>Oculatellales</taxon>
        <taxon>Oculatellaceae</taxon>
        <taxon>Thermocoleostomius</taxon>
    </lineage>
</organism>
<reference evidence="2" key="1">
    <citation type="submission" date="2022-12" db="EMBL/GenBank/DDBJ databases">
        <title>Polyphasic identification of a Novel Hot-Spring Cyanobacterium Ocullathermofonsia sinensis gen nov. sp. nov. and Genomic Insights on its Adaptations to the Thermal Habitat.</title>
        <authorList>
            <person name="Daroch M."/>
            <person name="Tang J."/>
            <person name="Jiang Y."/>
        </authorList>
    </citation>
    <scope>NUCLEOTIDE SEQUENCE</scope>
    <source>
        <strain evidence="2">PKUAC-SCTA174</strain>
    </source>
</reference>